<protein>
    <submittedName>
        <fullName evidence="1">DNA replication and repair protein RecF</fullName>
    </submittedName>
</protein>
<dbReference type="AlphaFoldDB" id="T1BVV1"/>
<gene>
    <name evidence="1" type="ORF">B2A_04871</name>
</gene>
<dbReference type="Gene3D" id="1.20.1050.90">
    <property type="entry name" value="RecF/RecN/SMC, N-terminal domain"/>
    <property type="match status" value="1"/>
</dbReference>
<accession>T1BVV1</accession>
<proteinExistence type="predicted"/>
<dbReference type="EMBL" id="AUZZ01003317">
    <property type="protein sequence ID" value="EQD57294.1"/>
    <property type="molecule type" value="Genomic_DNA"/>
</dbReference>
<feature type="non-terminal residue" evidence="1">
    <location>
        <position position="158"/>
    </location>
</feature>
<organism evidence="1">
    <name type="scientific">mine drainage metagenome</name>
    <dbReference type="NCBI Taxonomy" id="410659"/>
    <lineage>
        <taxon>unclassified sequences</taxon>
        <taxon>metagenomes</taxon>
        <taxon>ecological metagenomes</taxon>
    </lineage>
</organism>
<reference evidence="1" key="1">
    <citation type="submission" date="2013-08" db="EMBL/GenBank/DDBJ databases">
        <authorList>
            <person name="Mendez C."/>
            <person name="Richter M."/>
            <person name="Ferrer M."/>
            <person name="Sanchez J."/>
        </authorList>
    </citation>
    <scope>NUCLEOTIDE SEQUENCE</scope>
</reference>
<name>T1BVV1_9ZZZZ</name>
<sequence length="158" mass="16931">YAETAVRYRRGIEHRNAVLRGIREGSFGRGDLAPWNEALASHGAELMEARSSYLEQAGPVAAEAAAGMGEPGEVGLIYRPGLGGLSPGPKGEFAQLLRGAMAEKELEEIARAQSVVGPHRDDFEVTLGGRPARQFASQGQQRSLVLALKVAEVRRHMG</sequence>
<reference evidence="1" key="2">
    <citation type="journal article" date="2014" name="ISME J.">
        <title>Microbial stratification in low pH oxic and suboxic macroscopic growths along an acid mine drainage.</title>
        <authorList>
            <person name="Mendez-Garcia C."/>
            <person name="Mesa V."/>
            <person name="Sprenger R.R."/>
            <person name="Richter M."/>
            <person name="Diez M.S."/>
            <person name="Solano J."/>
            <person name="Bargiela R."/>
            <person name="Golyshina O.V."/>
            <person name="Manteca A."/>
            <person name="Ramos J.L."/>
            <person name="Gallego J.R."/>
            <person name="Llorente I."/>
            <person name="Martins Dos Santos V.A."/>
            <person name="Jensen O.N."/>
            <person name="Pelaez A.I."/>
            <person name="Sanchez J."/>
            <person name="Ferrer M."/>
        </authorList>
    </citation>
    <scope>NUCLEOTIDE SEQUENCE</scope>
</reference>
<dbReference type="InterPro" id="IPR042174">
    <property type="entry name" value="RecF_2"/>
</dbReference>
<feature type="non-terminal residue" evidence="1">
    <location>
        <position position="1"/>
    </location>
</feature>
<comment type="caution">
    <text evidence="1">The sequence shown here is derived from an EMBL/GenBank/DDBJ whole genome shotgun (WGS) entry which is preliminary data.</text>
</comment>
<evidence type="ECO:0000313" key="1">
    <source>
        <dbReference type="EMBL" id="EQD57294.1"/>
    </source>
</evidence>